<reference evidence="9 10" key="1">
    <citation type="submission" date="2016-04" db="EMBL/GenBank/DDBJ databases">
        <authorList>
            <consortium name="Pathogen Informatics"/>
        </authorList>
    </citation>
    <scope>NUCLEOTIDE SEQUENCE [LARGE SCALE GENOMIC DNA]</scope>
    <source>
        <strain evidence="9 10">H044680328</strain>
    </source>
</reference>
<evidence type="ECO:0000259" key="8">
    <source>
        <dbReference type="PROSITE" id="PS50893"/>
    </source>
</evidence>
<accession>A0A157K979</accession>
<dbReference type="GO" id="GO:0005886">
    <property type="term" value="C:plasma membrane"/>
    <property type="evidence" value="ECO:0007669"/>
    <property type="project" value="UniProtKB-SubCell"/>
</dbReference>
<comment type="similarity">
    <text evidence="2">Belongs to the ABC transporter superfamily.</text>
</comment>
<sequence>MSVLLDIKNLTVSLPHGGERGYAVRNLTLQVPRGKTVCVVGESGSGKSVMANAVMRLLPAHSLRLDSGEIVLDGLSLLALDPLEMRAIRGARIGMIFQEPMTSLNPVMPVGEQIDEVLLVHGVKDPAQRAQRVLELLRDMKLPQPEQIKDRYPFQLSGGQRQRILIAMAMAMEPQLLIADEPTTALDATTQAQILMLIKELQERHGIGVLFITHDFGVVADIADHVVVMRHGEVVEQGSAQEVLGQPKHEYTQGLLAAVPRLNVDPGATPVRAAAPLLQIRDLCKTYPARGGLFNSGKRTVALDHINLDILPGETVGLVGESGSGKTTLGQCVVRLLAADSGELLFDGQPLHALKGRELQRMRPQIQMVFQDPFASLNPRHRVERIITENLILTGVSRKEARARMREVLQLVGMNPDTAPLRYPHEFSGGQRQRIGIARAIVMRPKLLVADEAVSALDVSVQQQVLTLLRDVRRELGLAMLFVTHDLRVASQICDRIAVMNKGQLVELGSVYDIATRPQHRYTRELFDAMPGREWAEPAPVAPPQGTSGPAFKMAAFA</sequence>
<dbReference type="PROSITE" id="PS00211">
    <property type="entry name" value="ABC_TRANSPORTER_1"/>
    <property type="match status" value="2"/>
</dbReference>
<dbReference type="InterPro" id="IPR003439">
    <property type="entry name" value="ABC_transporter-like_ATP-bd"/>
</dbReference>
<dbReference type="EMBL" id="LT546645">
    <property type="protein sequence ID" value="SAI72550.1"/>
    <property type="molecule type" value="Genomic_DNA"/>
</dbReference>
<keyword evidence="9" id="KW-0378">Hydrolase</keyword>
<keyword evidence="5" id="KW-0547">Nucleotide-binding</keyword>
<dbReference type="InterPro" id="IPR003593">
    <property type="entry name" value="AAA+_ATPase"/>
</dbReference>
<evidence type="ECO:0000256" key="5">
    <source>
        <dbReference type="ARBA" id="ARBA00022741"/>
    </source>
</evidence>
<dbReference type="eggNOG" id="COG4172">
    <property type="taxonomic scope" value="Bacteria"/>
</dbReference>
<dbReference type="RefSeq" id="WP_063492259.1">
    <property type="nucleotide sequence ID" value="NZ_CP016340.1"/>
</dbReference>
<dbReference type="SUPFAM" id="SSF52540">
    <property type="entry name" value="P-loop containing nucleoside triphosphate hydrolases"/>
    <property type="match status" value="2"/>
</dbReference>
<dbReference type="AlphaFoldDB" id="A0A157K979"/>
<evidence type="ECO:0000256" key="4">
    <source>
        <dbReference type="ARBA" id="ARBA00022475"/>
    </source>
</evidence>
<dbReference type="STRING" id="123899.SAMEA3906487_03255"/>
<name>A0A157K979_9BORD</name>
<dbReference type="EC" id="3.6.3.-" evidence="9"/>
<dbReference type="InterPro" id="IPR027417">
    <property type="entry name" value="P-loop_NTPase"/>
</dbReference>
<feature type="domain" description="ABC transporter" evidence="8">
    <location>
        <begin position="5"/>
        <end position="256"/>
    </location>
</feature>
<keyword evidence="4" id="KW-1003">Cell membrane</keyword>
<dbReference type="CDD" id="cd03257">
    <property type="entry name" value="ABC_NikE_OppD_transporters"/>
    <property type="match status" value="2"/>
</dbReference>
<dbReference type="NCBIfam" id="NF008453">
    <property type="entry name" value="PRK11308.1"/>
    <property type="match status" value="2"/>
</dbReference>
<keyword evidence="7" id="KW-0472">Membrane</keyword>
<dbReference type="Proteomes" id="UP000076825">
    <property type="component" value="Chromosome 1"/>
</dbReference>
<evidence type="ECO:0000313" key="9">
    <source>
        <dbReference type="EMBL" id="SAI72550.1"/>
    </source>
</evidence>
<dbReference type="KEGG" id="btrm:SAMEA390648703255"/>
<evidence type="ECO:0000256" key="7">
    <source>
        <dbReference type="ARBA" id="ARBA00023136"/>
    </source>
</evidence>
<dbReference type="PATRIC" id="fig|123899.6.peg.3252"/>
<dbReference type="PANTHER" id="PTHR43297">
    <property type="entry name" value="OLIGOPEPTIDE TRANSPORT ATP-BINDING PROTEIN APPD"/>
    <property type="match status" value="1"/>
</dbReference>
<proteinExistence type="inferred from homology"/>
<dbReference type="GO" id="GO:0015833">
    <property type="term" value="P:peptide transport"/>
    <property type="evidence" value="ECO:0007669"/>
    <property type="project" value="InterPro"/>
</dbReference>
<dbReference type="PANTHER" id="PTHR43297:SF2">
    <property type="entry name" value="DIPEPTIDE TRANSPORT ATP-BINDING PROTEIN DPPD"/>
    <property type="match status" value="1"/>
</dbReference>
<dbReference type="InterPro" id="IPR050388">
    <property type="entry name" value="ABC_Ni/Peptide_Import"/>
</dbReference>
<protein>
    <submittedName>
        <fullName evidence="9">ABC transporter ATP-binding protein</fullName>
        <ecNumber evidence="9">3.6.3.-</ecNumber>
    </submittedName>
</protein>
<keyword evidence="3" id="KW-0813">Transport</keyword>
<dbReference type="GO" id="GO:0005524">
    <property type="term" value="F:ATP binding"/>
    <property type="evidence" value="ECO:0007669"/>
    <property type="project" value="UniProtKB-KW"/>
</dbReference>
<dbReference type="InterPro" id="IPR017871">
    <property type="entry name" value="ABC_transporter-like_CS"/>
</dbReference>
<dbReference type="OrthoDB" id="9802772at2"/>
<organism evidence="9 10">
    <name type="scientific">Bordetella trematum</name>
    <dbReference type="NCBI Taxonomy" id="123899"/>
    <lineage>
        <taxon>Bacteria</taxon>
        <taxon>Pseudomonadati</taxon>
        <taxon>Pseudomonadota</taxon>
        <taxon>Betaproteobacteria</taxon>
        <taxon>Burkholderiales</taxon>
        <taxon>Alcaligenaceae</taxon>
        <taxon>Bordetella</taxon>
    </lineage>
</organism>
<dbReference type="SMART" id="SM00382">
    <property type="entry name" value="AAA"/>
    <property type="match status" value="2"/>
</dbReference>
<feature type="domain" description="ABC transporter" evidence="8">
    <location>
        <begin position="278"/>
        <end position="527"/>
    </location>
</feature>
<dbReference type="InterPro" id="IPR013563">
    <property type="entry name" value="Oligopep_ABC_C"/>
</dbReference>
<dbReference type="GO" id="GO:0055085">
    <property type="term" value="P:transmembrane transport"/>
    <property type="evidence" value="ECO:0007669"/>
    <property type="project" value="UniProtKB-ARBA"/>
</dbReference>
<evidence type="ECO:0000256" key="2">
    <source>
        <dbReference type="ARBA" id="ARBA00005417"/>
    </source>
</evidence>
<evidence type="ECO:0000256" key="3">
    <source>
        <dbReference type="ARBA" id="ARBA00022448"/>
    </source>
</evidence>
<dbReference type="Pfam" id="PF08352">
    <property type="entry name" value="oligo_HPY"/>
    <property type="match status" value="2"/>
</dbReference>
<dbReference type="FunFam" id="3.40.50.300:FF:000016">
    <property type="entry name" value="Oligopeptide ABC transporter ATP-binding component"/>
    <property type="match status" value="2"/>
</dbReference>
<dbReference type="NCBIfam" id="NF007739">
    <property type="entry name" value="PRK10419.1"/>
    <property type="match status" value="2"/>
</dbReference>
<comment type="subcellular location">
    <subcellularLocation>
        <location evidence="1">Cell inner membrane</location>
        <topology evidence="1">Peripheral membrane protein</topology>
    </subcellularLocation>
</comment>
<dbReference type="Pfam" id="PF00005">
    <property type="entry name" value="ABC_tran"/>
    <property type="match status" value="2"/>
</dbReference>
<evidence type="ECO:0000256" key="6">
    <source>
        <dbReference type="ARBA" id="ARBA00022840"/>
    </source>
</evidence>
<dbReference type="Gene3D" id="3.40.50.300">
    <property type="entry name" value="P-loop containing nucleotide triphosphate hydrolases"/>
    <property type="match status" value="2"/>
</dbReference>
<gene>
    <name evidence="9" type="primary">gsiA_17</name>
    <name evidence="9" type="ORF">SAMEA3906487_03255</name>
</gene>
<keyword evidence="10" id="KW-1185">Reference proteome</keyword>
<dbReference type="GeneID" id="56589505"/>
<dbReference type="GO" id="GO:0016887">
    <property type="term" value="F:ATP hydrolysis activity"/>
    <property type="evidence" value="ECO:0007669"/>
    <property type="project" value="InterPro"/>
</dbReference>
<evidence type="ECO:0000313" key="10">
    <source>
        <dbReference type="Proteomes" id="UP000076825"/>
    </source>
</evidence>
<keyword evidence="6 9" id="KW-0067">ATP-binding</keyword>
<dbReference type="PROSITE" id="PS50893">
    <property type="entry name" value="ABC_TRANSPORTER_2"/>
    <property type="match status" value="2"/>
</dbReference>
<evidence type="ECO:0000256" key="1">
    <source>
        <dbReference type="ARBA" id="ARBA00004417"/>
    </source>
</evidence>